<keyword evidence="3 7" id="KW-0479">Metal-binding</keyword>
<proteinExistence type="inferred from homology"/>
<reference evidence="8" key="2">
    <citation type="submission" date="2022-06" db="UniProtKB">
        <authorList>
            <consortium name="EnsemblMetazoa"/>
        </authorList>
    </citation>
    <scope>IDENTIFICATION</scope>
    <source>
        <strain evidence="8">PS312</strain>
    </source>
</reference>
<dbReference type="PANTHER" id="PTHR44115:SF4">
    <property type="entry name" value="OXIDOREDUCTASE"/>
    <property type="match status" value="1"/>
</dbReference>
<dbReference type="GO" id="GO:0005506">
    <property type="term" value="F:iron ion binding"/>
    <property type="evidence" value="ECO:0007669"/>
    <property type="project" value="InterPro"/>
</dbReference>
<evidence type="ECO:0000256" key="1">
    <source>
        <dbReference type="ARBA" id="ARBA00001971"/>
    </source>
</evidence>
<dbReference type="GO" id="GO:0020037">
    <property type="term" value="F:heme binding"/>
    <property type="evidence" value="ECO:0007669"/>
    <property type="project" value="InterPro"/>
</dbReference>
<dbReference type="Pfam" id="PF00067">
    <property type="entry name" value="p450"/>
    <property type="match status" value="2"/>
</dbReference>
<dbReference type="FunFam" id="1.10.630.10:FF:000036">
    <property type="entry name" value="CYtochrome P450 family"/>
    <property type="match status" value="2"/>
</dbReference>
<dbReference type="InterPro" id="IPR002401">
    <property type="entry name" value="Cyt_P450_E_grp-I"/>
</dbReference>
<evidence type="ECO:0000256" key="7">
    <source>
        <dbReference type="PIRSR" id="PIRSR602401-1"/>
    </source>
</evidence>
<keyword evidence="9" id="KW-1185">Reference proteome</keyword>
<dbReference type="InterPro" id="IPR036396">
    <property type="entry name" value="Cyt_P450_sf"/>
</dbReference>
<keyword evidence="4" id="KW-0560">Oxidoreductase</keyword>
<dbReference type="PROSITE" id="PS00061">
    <property type="entry name" value="ADH_SHORT"/>
    <property type="match status" value="3"/>
</dbReference>
<dbReference type="InterPro" id="IPR036291">
    <property type="entry name" value="NAD(P)-bd_dom_sf"/>
</dbReference>
<dbReference type="Pfam" id="PF13561">
    <property type="entry name" value="adh_short_C2"/>
    <property type="match status" value="3"/>
</dbReference>
<accession>A0A8R1UAM1</accession>
<dbReference type="GO" id="GO:0004497">
    <property type="term" value="F:monooxygenase activity"/>
    <property type="evidence" value="ECO:0007669"/>
    <property type="project" value="UniProtKB-KW"/>
</dbReference>
<dbReference type="InterPro" id="IPR002347">
    <property type="entry name" value="SDR_fam"/>
</dbReference>
<keyword evidence="6" id="KW-0503">Monooxygenase</keyword>
<dbReference type="GO" id="GO:0016705">
    <property type="term" value="F:oxidoreductase activity, acting on paired donors, with incorporation or reduction of molecular oxygen"/>
    <property type="evidence" value="ECO:0007669"/>
    <property type="project" value="InterPro"/>
</dbReference>
<keyword evidence="7" id="KW-0349">Heme</keyword>
<dbReference type="Proteomes" id="UP000005239">
    <property type="component" value="Unassembled WGS sequence"/>
</dbReference>
<dbReference type="InterPro" id="IPR020904">
    <property type="entry name" value="Sc_DH/Rdtase_CS"/>
</dbReference>
<evidence type="ECO:0000256" key="4">
    <source>
        <dbReference type="ARBA" id="ARBA00023002"/>
    </source>
</evidence>
<dbReference type="InterPro" id="IPR001128">
    <property type="entry name" value="Cyt_P450"/>
</dbReference>
<comment type="cofactor">
    <cofactor evidence="1 7">
        <name>heme</name>
        <dbReference type="ChEBI" id="CHEBI:30413"/>
    </cofactor>
</comment>
<protein>
    <submittedName>
        <fullName evidence="8">Dehydrogenase</fullName>
    </submittedName>
</protein>
<dbReference type="PRINTS" id="PR00385">
    <property type="entry name" value="P450"/>
</dbReference>
<dbReference type="PANTHER" id="PTHR44115">
    <property type="entry name" value="PROTEIN CBG09704"/>
    <property type="match status" value="1"/>
</dbReference>
<feature type="binding site" description="axial binding residue" evidence="7">
    <location>
        <position position="406"/>
    </location>
    <ligand>
        <name>heme</name>
        <dbReference type="ChEBI" id="CHEBI:30413"/>
    </ligand>
    <ligandPart>
        <name>Fe</name>
        <dbReference type="ChEBI" id="CHEBI:18248"/>
    </ligandPart>
</feature>
<evidence type="ECO:0000313" key="8">
    <source>
        <dbReference type="EnsemblMetazoa" id="PPA15471.1"/>
    </source>
</evidence>
<dbReference type="InterPro" id="IPR017972">
    <property type="entry name" value="Cyt_P450_CS"/>
</dbReference>
<dbReference type="SUPFAM" id="SSF51735">
    <property type="entry name" value="NAD(P)-binding Rossmann-fold domains"/>
    <property type="match status" value="4"/>
</dbReference>
<dbReference type="FunFam" id="3.40.50.720:FF:000084">
    <property type="entry name" value="Short-chain dehydrogenase reductase"/>
    <property type="match status" value="4"/>
</dbReference>
<dbReference type="PROSITE" id="PS00086">
    <property type="entry name" value="CYTOCHROME_P450"/>
    <property type="match status" value="1"/>
</dbReference>
<dbReference type="PRINTS" id="PR00463">
    <property type="entry name" value="EP450I"/>
</dbReference>
<evidence type="ECO:0000256" key="3">
    <source>
        <dbReference type="ARBA" id="ARBA00022723"/>
    </source>
</evidence>
<evidence type="ECO:0000256" key="5">
    <source>
        <dbReference type="ARBA" id="ARBA00023004"/>
    </source>
</evidence>
<dbReference type="Pfam" id="PF00106">
    <property type="entry name" value="adh_short"/>
    <property type="match status" value="1"/>
</dbReference>
<dbReference type="Gene3D" id="1.10.630.10">
    <property type="entry name" value="Cytochrome P450"/>
    <property type="match status" value="2"/>
</dbReference>
<name>A0A2A6C345_PRIPA</name>
<comment type="similarity">
    <text evidence="2">Belongs to the cytochrome P450 family.</text>
</comment>
<keyword evidence="5 7" id="KW-0408">Iron</keyword>
<sequence>MLILLGLVTLLLYALWRYYSMLDHANQHMNTFKIAPKFDGIYTIFAPLPFVILRDDFASRPENAILEQIFMYEPNTGVINSNGDQWREQRRTALSILRDFGMGKNLMEEQVLISVREYLEYLDNIKDKDRVDLHWPIQLMTGNIINDILFGYRYKYDDCDKLVTYVEDFKKWFTGLGTSPEIGVGMVAPVLLKIPFINYHCLQKHRDNMLKVSQYVVDNVQECLQGYNTDDEPSCFAHAYKQRMQGNSSLDDVNLISTCNDFFMAGQETTTTTLRWAMLYLALNQDVQDKLRKEIHSVVGRERLMRMEDKAKMIYTQATVLEIQRMANVIGVNLPHFTTRDTVVKGHSIPKGTFVNGDIHHVMARDPVFVEPGRFNPDRFISEDGTILKKELVERMVAFSLGKRSCAGEGLARVELFLGLTATIQNYRILPREEDPIDLQPLSMIILQPKNDQFWHSPLHFRSSFDPSIVHSQTDKSRSSITLLLIICSSYTVMLVLLGLFPLLAYALFRYYSMQDYSKQYLTSFKFAPKFDGVYTLFAPFPVVVLSDYEAIKEAFLDRGDDFAARPVSVVTDQIFTYAPNSGVINSNGDQWREQRRVALSILRDFGLGKNIMEEQVLSSVREYLEHLDNMSNKERIDFHWPIQMMTGNIINDILFGYRYKYDDCDKIVTYVEDFKNWFIGLVSSPEIAVGMAAPTLLKIPFIRRYCLDKHRENMLKVSEYVVDNVQQCLAGYNTEDEPTCFVHAYKQRMQGNSYLDDVNLISTCNDFFQAGQETTTTTLRWAMLYLALNQDAQLRDEIHSVVGRERLTRMADKPKMIYAQATALEVQRISNVIGSNLPHQTTRDTVVKGHTIPKGTFINGDIHYVMARDPIFEEPDRFNPDRFITEDGTALRKDLVDRVIAFSLGKRSCTGEGMARVELFLGITATIQNYRILPLEDDPIDFEPLSMIILQPKNDQFVKIEKVIKASGVPLLTTPSSLPHTQKHEFLLRQSRSSNGIGRGTAVLFAKQGAKVTITGRNAASLEETKQQCLKAGAKAEDILELIGDLTNESFNEKLISATVDKFGKLDVLVNNAGGGAIEAWGKAMFDLPVSDFDKMIEQNVKPVLRLSQLSVRHLEKTKGTIVNVSSIGAHHVISPMPYYAASKSALDQITVQMAGSLIKKGIRVNSVNPGPVVTNFVVNAGASEEMQSKLWEDMATNPVIPLGRISYPEDIGKLILFLADRSQSEILIGNIMNADGGVMLKSAMFPDAYVPSQTDHYQKARDSSNSTKMSFFSGKVVIVTGSSNGIGRGTAALFAKEGAKVTITGRNASSLEAFIYCNQETKQQCLKVGAKAGDILELLGDVTDEAFIAKLISSTVEKFGKLDVLVNNAGGASFVHFQKSVMETPVGEFEKMIDLNVKPVLRLSQLAAPHLEKTNGAIVNVSSIGAYLKMNPMPYYGAAKSALDQITVQMAGSLIKKGIRVNSVNPGPVLTNFAVTAGASEEMFETMAANPAIPLGRIAYPDDIGKFLLWKSRSSNGIGRSTAVLFAKNGAKVTITGRNSASLEETKQQCLKAGAKPENIFELIGDVTDESFNAKLISETVEKFGQLDVLVNNAGGGTMGEFSKTIMDVPISEFEKMIDLNVKPVLRLSQLAVPHLEKTKGAIVNVSSIGAQLKMNPLPYYATSKATLDQVTVQMAGSLIKKGIRSRSDIYKLWHIRHYGSQPGNPSWKNPEEIGKIILFLADRSQSEILIGNIVTADGGVMLKSAMFPDRSSNGIGRGTAVLFAKEGAKITITGRNSASLEETKQLCLKAGAKNGDLLEVYSSALFERHFCKQIIGDITDESFNVKLISSTVEKFGKLDVLVNNAGGASFENWAKKIEDTPITDFEKMMDLNVKPVLRLSQLAVPHLEKTKGAIVNVSSIGAYLKINPVPYYAASKSALDQITVQMAGSLIKKGIRVNSVNPGPVLTNFAITAGAPKEVSEAMFASMAANPAIPIGRIAYPDDIGKIILFLADRSKSEILIGNIVTADGGCMLKSAMFPDS</sequence>
<evidence type="ECO:0000313" key="9">
    <source>
        <dbReference type="Proteomes" id="UP000005239"/>
    </source>
</evidence>
<accession>A0A2A6C345</accession>
<evidence type="ECO:0000256" key="2">
    <source>
        <dbReference type="ARBA" id="ARBA00010617"/>
    </source>
</evidence>
<dbReference type="EnsemblMetazoa" id="PPA15471.1">
    <property type="protein sequence ID" value="PPA15471.1"/>
    <property type="gene ID" value="WBGene00105025"/>
</dbReference>
<organism evidence="8 9">
    <name type="scientific">Pristionchus pacificus</name>
    <name type="common">Parasitic nematode worm</name>
    <dbReference type="NCBI Taxonomy" id="54126"/>
    <lineage>
        <taxon>Eukaryota</taxon>
        <taxon>Metazoa</taxon>
        <taxon>Ecdysozoa</taxon>
        <taxon>Nematoda</taxon>
        <taxon>Chromadorea</taxon>
        <taxon>Rhabditida</taxon>
        <taxon>Rhabditina</taxon>
        <taxon>Diplogasteromorpha</taxon>
        <taxon>Diplogasteroidea</taxon>
        <taxon>Neodiplogasteridae</taxon>
        <taxon>Pristionchus</taxon>
    </lineage>
</organism>
<evidence type="ECO:0000256" key="6">
    <source>
        <dbReference type="ARBA" id="ARBA00023033"/>
    </source>
</evidence>
<gene>
    <name evidence="8" type="primary">WBGene00105025</name>
</gene>
<reference evidence="9" key="1">
    <citation type="journal article" date="2008" name="Nat. Genet.">
        <title>The Pristionchus pacificus genome provides a unique perspective on nematode lifestyle and parasitism.</title>
        <authorList>
            <person name="Dieterich C."/>
            <person name="Clifton S.W."/>
            <person name="Schuster L.N."/>
            <person name="Chinwalla A."/>
            <person name="Delehaunty K."/>
            <person name="Dinkelacker I."/>
            <person name="Fulton L."/>
            <person name="Fulton R."/>
            <person name="Godfrey J."/>
            <person name="Minx P."/>
            <person name="Mitreva M."/>
            <person name="Roeseler W."/>
            <person name="Tian H."/>
            <person name="Witte H."/>
            <person name="Yang S.P."/>
            <person name="Wilson R.K."/>
            <person name="Sommer R.J."/>
        </authorList>
    </citation>
    <scope>NUCLEOTIDE SEQUENCE [LARGE SCALE GENOMIC DNA]</scope>
    <source>
        <strain evidence="9">PS312</strain>
    </source>
</reference>
<dbReference type="SUPFAM" id="SSF48264">
    <property type="entry name" value="Cytochrome P450"/>
    <property type="match status" value="2"/>
</dbReference>
<dbReference type="CDD" id="cd20617">
    <property type="entry name" value="CYP1_2-like"/>
    <property type="match status" value="2"/>
</dbReference>
<dbReference type="Gene3D" id="3.40.50.720">
    <property type="entry name" value="NAD(P)-binding Rossmann-like Domain"/>
    <property type="match status" value="4"/>
</dbReference>